<feature type="signal peptide" evidence="2">
    <location>
        <begin position="1"/>
        <end position="22"/>
    </location>
</feature>
<feature type="chain" id="PRO_5009582410" description="TPM domain-containing protein" evidence="2">
    <location>
        <begin position="23"/>
        <end position="310"/>
    </location>
</feature>
<evidence type="ECO:0000256" key="2">
    <source>
        <dbReference type="SAM" id="SignalP"/>
    </source>
</evidence>
<gene>
    <name evidence="3" type="ORF">A2845_02805</name>
</gene>
<reference evidence="3 4" key="1">
    <citation type="journal article" date="2016" name="Nat. Commun.">
        <title>Thousands of microbial genomes shed light on interconnected biogeochemical processes in an aquifer system.</title>
        <authorList>
            <person name="Anantharaman K."/>
            <person name="Brown C.T."/>
            <person name="Hug L.A."/>
            <person name="Sharon I."/>
            <person name="Castelle C.J."/>
            <person name="Probst A.J."/>
            <person name="Thomas B.C."/>
            <person name="Singh A."/>
            <person name="Wilkins M.J."/>
            <person name="Karaoz U."/>
            <person name="Brodie E.L."/>
            <person name="Williams K.H."/>
            <person name="Hubbard S.S."/>
            <person name="Banfield J.F."/>
        </authorList>
    </citation>
    <scope>NUCLEOTIDE SEQUENCE [LARGE SCALE GENOMIC DNA]</scope>
</reference>
<dbReference type="AlphaFoldDB" id="A0A1G2CV49"/>
<evidence type="ECO:0000313" key="4">
    <source>
        <dbReference type="Proteomes" id="UP000177122"/>
    </source>
</evidence>
<feature type="region of interest" description="Disordered" evidence="1">
    <location>
        <begin position="42"/>
        <end position="66"/>
    </location>
</feature>
<protein>
    <recommendedName>
        <fullName evidence="5">TPM domain-containing protein</fullName>
    </recommendedName>
</protein>
<feature type="compositionally biased region" description="Basic residues" evidence="1">
    <location>
        <begin position="42"/>
        <end position="60"/>
    </location>
</feature>
<keyword evidence="2" id="KW-0732">Signal</keyword>
<evidence type="ECO:0000313" key="3">
    <source>
        <dbReference type="EMBL" id="OGZ05224.1"/>
    </source>
</evidence>
<dbReference type="EMBL" id="MHLI01000015">
    <property type="protein sequence ID" value="OGZ05224.1"/>
    <property type="molecule type" value="Genomic_DNA"/>
</dbReference>
<comment type="caution">
    <text evidence="3">The sequence shown here is derived from an EMBL/GenBank/DDBJ whole genome shotgun (WGS) entry which is preliminary data.</text>
</comment>
<evidence type="ECO:0008006" key="5">
    <source>
        <dbReference type="Google" id="ProtNLM"/>
    </source>
</evidence>
<evidence type="ECO:0000256" key="1">
    <source>
        <dbReference type="SAM" id="MobiDB-lite"/>
    </source>
</evidence>
<accession>A0A1G2CV49</accession>
<organism evidence="3 4">
    <name type="scientific">Candidatus Lloydbacteria bacterium RIFCSPHIGHO2_01_FULL_49_22</name>
    <dbReference type="NCBI Taxonomy" id="1798658"/>
    <lineage>
        <taxon>Bacteria</taxon>
        <taxon>Candidatus Lloydiibacteriota</taxon>
    </lineage>
</organism>
<sequence length="310" mass="35363">MKHIARAIAALFMVLLFGSTFAAPATEYTSVRAECRKNHKQKLCKKVKKPQRSGKHKVRQNKLPPVADPSRVPLGAKLLLSSKQEAIRDAFSECIRHVTETNRTGAVVDFVFREQTAREENGLRAFWSALRGSTAHHGHEVCLARTFRLRGYRDLADIRREAGGQLVEISSPYVEVVSKEIPPDRRFTRPWVRDYIAGLAHDMHQHFALEEQAGEHFVPLRVTSMIRSFEDQAKEVRRGLSPADCRYAFLCSTHTSGSSLDLGLKDIGQQKRAWLEARLIADQQKHKILFIIERSHYHVFVLPPEYMGEE</sequence>
<name>A0A1G2CV49_9BACT</name>
<proteinExistence type="predicted"/>
<dbReference type="Proteomes" id="UP000177122">
    <property type="component" value="Unassembled WGS sequence"/>
</dbReference>